<evidence type="ECO:0000256" key="3">
    <source>
        <dbReference type="ARBA" id="ARBA00022684"/>
    </source>
</evidence>
<evidence type="ECO:0000256" key="2">
    <source>
        <dbReference type="ARBA" id="ARBA00022598"/>
    </source>
</evidence>
<keyword evidence="8" id="KW-1185">Reference proteome</keyword>
<dbReference type="Proteomes" id="UP000054279">
    <property type="component" value="Unassembled WGS sequence"/>
</dbReference>
<dbReference type="InterPro" id="IPR004308">
    <property type="entry name" value="GCS"/>
</dbReference>
<dbReference type="GO" id="GO:0005524">
    <property type="term" value="F:ATP binding"/>
    <property type="evidence" value="ECO:0007669"/>
    <property type="project" value="UniProtKB-UniRule"/>
</dbReference>
<evidence type="ECO:0000256" key="4">
    <source>
        <dbReference type="ARBA" id="ARBA00022741"/>
    </source>
</evidence>
<proteinExistence type="inferred from homology"/>
<keyword evidence="4 6" id="KW-0547">Nucleotide-binding</keyword>
<evidence type="ECO:0000256" key="6">
    <source>
        <dbReference type="RuleBase" id="RU367135"/>
    </source>
</evidence>
<dbReference type="PANTHER" id="PTHR11164:SF0">
    <property type="entry name" value="GLUTAMATE--CYSTEINE LIGASE CATALYTIC SUBUNIT"/>
    <property type="match status" value="1"/>
</dbReference>
<evidence type="ECO:0000313" key="7">
    <source>
        <dbReference type="EMBL" id="KIJ31897.1"/>
    </source>
</evidence>
<accession>A0A0C9URS3</accession>
<dbReference type="HOGENOM" id="CLU_193141_1_0_1"/>
<feature type="non-terminal residue" evidence="7">
    <location>
        <position position="1"/>
    </location>
</feature>
<dbReference type="GO" id="GO:0004357">
    <property type="term" value="F:glutamate-cysteine ligase activity"/>
    <property type="evidence" value="ECO:0007669"/>
    <property type="project" value="UniProtKB-UniRule"/>
</dbReference>
<keyword evidence="3 6" id="KW-0317">Glutathione biosynthesis</keyword>
<sequence>MGLLSLGTPLTWPEGKKYTDHACYHGISQFLHIWDRLKGRQGDELLWRGDEVTSALLFL</sequence>
<dbReference type="GO" id="GO:0006750">
    <property type="term" value="P:glutathione biosynthetic process"/>
    <property type="evidence" value="ECO:0007669"/>
    <property type="project" value="UniProtKB-UniRule"/>
</dbReference>
<reference evidence="7 8" key="1">
    <citation type="submission" date="2014-06" db="EMBL/GenBank/DDBJ databases">
        <title>Evolutionary Origins and Diversification of the Mycorrhizal Mutualists.</title>
        <authorList>
            <consortium name="DOE Joint Genome Institute"/>
            <consortium name="Mycorrhizal Genomics Consortium"/>
            <person name="Kohler A."/>
            <person name="Kuo A."/>
            <person name="Nagy L.G."/>
            <person name="Floudas D."/>
            <person name="Copeland A."/>
            <person name="Barry K.W."/>
            <person name="Cichocki N."/>
            <person name="Veneault-Fourrey C."/>
            <person name="LaButti K."/>
            <person name="Lindquist E.A."/>
            <person name="Lipzen A."/>
            <person name="Lundell T."/>
            <person name="Morin E."/>
            <person name="Murat C."/>
            <person name="Riley R."/>
            <person name="Ohm R."/>
            <person name="Sun H."/>
            <person name="Tunlid A."/>
            <person name="Henrissat B."/>
            <person name="Grigoriev I.V."/>
            <person name="Hibbett D.S."/>
            <person name="Martin F."/>
        </authorList>
    </citation>
    <scope>NUCLEOTIDE SEQUENCE [LARGE SCALE GENOMIC DNA]</scope>
    <source>
        <strain evidence="7 8">SS14</strain>
    </source>
</reference>
<gene>
    <name evidence="7" type="ORF">M422DRAFT_108487</name>
</gene>
<evidence type="ECO:0000313" key="8">
    <source>
        <dbReference type="Proteomes" id="UP000054279"/>
    </source>
</evidence>
<dbReference type="GO" id="GO:0017109">
    <property type="term" value="C:glutamate-cysteine ligase complex"/>
    <property type="evidence" value="ECO:0007669"/>
    <property type="project" value="TreeGrafter"/>
</dbReference>
<feature type="non-terminal residue" evidence="7">
    <location>
        <position position="59"/>
    </location>
</feature>
<comment type="similarity">
    <text evidence="6">Belongs to the glutamate--cysteine ligase type 3 family.</text>
</comment>
<dbReference type="EC" id="6.3.2.2" evidence="1 6"/>
<comment type="pathway">
    <text evidence="6">Sulfur metabolism; glutathione biosynthesis; glutathione from L-cysteine and L-glutamate: step 1/2.</text>
</comment>
<dbReference type="EMBL" id="KN837235">
    <property type="protein sequence ID" value="KIJ31897.1"/>
    <property type="molecule type" value="Genomic_DNA"/>
</dbReference>
<keyword evidence="2 6" id="KW-0436">Ligase</keyword>
<comment type="catalytic activity">
    <reaction evidence="6">
        <text>L-cysteine + L-glutamate + ATP = gamma-L-glutamyl-L-cysteine + ADP + phosphate + H(+)</text>
        <dbReference type="Rhea" id="RHEA:13285"/>
        <dbReference type="ChEBI" id="CHEBI:15378"/>
        <dbReference type="ChEBI" id="CHEBI:29985"/>
        <dbReference type="ChEBI" id="CHEBI:30616"/>
        <dbReference type="ChEBI" id="CHEBI:35235"/>
        <dbReference type="ChEBI" id="CHEBI:43474"/>
        <dbReference type="ChEBI" id="CHEBI:58173"/>
        <dbReference type="ChEBI" id="CHEBI:456216"/>
        <dbReference type="EC" id="6.3.2.2"/>
    </reaction>
</comment>
<protein>
    <recommendedName>
        <fullName evidence="1 6">Glutamate--cysteine ligase</fullName>
        <ecNumber evidence="1 6">6.3.2.2</ecNumber>
    </recommendedName>
    <alternativeName>
        <fullName evidence="6">Gamma-ECS</fullName>
    </alternativeName>
    <alternativeName>
        <fullName evidence="6">Gamma-glutamylcysteine synthetase</fullName>
    </alternativeName>
</protein>
<keyword evidence="5 6" id="KW-0067">ATP-binding</keyword>
<dbReference type="PANTHER" id="PTHR11164">
    <property type="entry name" value="GLUTAMATE CYSTEINE LIGASE"/>
    <property type="match status" value="1"/>
</dbReference>
<name>A0A0C9URS3_SPHS4</name>
<evidence type="ECO:0000256" key="5">
    <source>
        <dbReference type="ARBA" id="ARBA00022840"/>
    </source>
</evidence>
<evidence type="ECO:0000256" key="1">
    <source>
        <dbReference type="ARBA" id="ARBA00012220"/>
    </source>
</evidence>
<dbReference type="AlphaFoldDB" id="A0A0C9URS3"/>
<dbReference type="OrthoDB" id="7939818at2759"/>
<organism evidence="7 8">
    <name type="scientific">Sphaerobolus stellatus (strain SS14)</name>
    <dbReference type="NCBI Taxonomy" id="990650"/>
    <lineage>
        <taxon>Eukaryota</taxon>
        <taxon>Fungi</taxon>
        <taxon>Dikarya</taxon>
        <taxon>Basidiomycota</taxon>
        <taxon>Agaricomycotina</taxon>
        <taxon>Agaricomycetes</taxon>
        <taxon>Phallomycetidae</taxon>
        <taxon>Geastrales</taxon>
        <taxon>Sphaerobolaceae</taxon>
        <taxon>Sphaerobolus</taxon>
    </lineage>
</organism>